<evidence type="ECO:0000256" key="16">
    <source>
        <dbReference type="ARBA" id="ARBA00034050"/>
    </source>
</evidence>
<keyword evidence="11" id="KW-0325">Glycoprotein</keyword>
<dbReference type="PROSITE" id="PS00623">
    <property type="entry name" value="GMC_OXRED_1"/>
    <property type="match status" value="1"/>
</dbReference>
<evidence type="ECO:0000256" key="1">
    <source>
        <dbReference type="ARBA" id="ARBA00001974"/>
    </source>
</evidence>
<dbReference type="GO" id="GO:0033718">
    <property type="term" value="F:pyranose dehydrogenase (acceptor) activity"/>
    <property type="evidence" value="ECO:0007669"/>
    <property type="project" value="UniProtKB-EC"/>
</dbReference>
<accession>A0A4Y7T2T5</accession>
<comment type="caution">
    <text evidence="24">The sequence shown here is derived from an EMBL/GenBank/DDBJ whole genome shotgun (WGS) entry which is preliminary data.</text>
</comment>
<comment type="catalytic activity">
    <reaction evidence="13">
        <text>pyranose + acceptor = pyranos-2-ulose + reduced acceptor.</text>
        <dbReference type="EC" id="1.1.99.29"/>
    </reaction>
</comment>
<evidence type="ECO:0000256" key="17">
    <source>
        <dbReference type="ARBA" id="ARBA00034059"/>
    </source>
</evidence>
<protein>
    <recommendedName>
        <fullName evidence="5">pyranose dehydrogenase (acceptor)</fullName>
        <ecNumber evidence="5">1.1.99.29</ecNumber>
    </recommendedName>
</protein>
<evidence type="ECO:0000256" key="4">
    <source>
        <dbReference type="ARBA" id="ARBA00011245"/>
    </source>
</evidence>
<evidence type="ECO:0000256" key="9">
    <source>
        <dbReference type="ARBA" id="ARBA00022827"/>
    </source>
</evidence>
<dbReference type="OrthoDB" id="269227at2759"/>
<dbReference type="EC" id="1.1.99.29" evidence="5"/>
<feature type="domain" description="Glucose-methanol-choline oxidoreductase N-terminal" evidence="23">
    <location>
        <begin position="313"/>
        <end position="327"/>
    </location>
</feature>
<comment type="catalytic activity">
    <reaction evidence="16">
        <text>a pyranoside + acceptor = a pyranosid-3-ulose + reduced acceptor.</text>
        <dbReference type="EC" id="1.1.99.29"/>
    </reaction>
</comment>
<evidence type="ECO:0000256" key="12">
    <source>
        <dbReference type="ARBA" id="ARBA00024699"/>
    </source>
</evidence>
<evidence type="ECO:0000256" key="13">
    <source>
        <dbReference type="ARBA" id="ARBA00033986"/>
    </source>
</evidence>
<dbReference type="InterPro" id="IPR000172">
    <property type="entry name" value="GMC_OxRdtase_N"/>
</dbReference>
<gene>
    <name evidence="24" type="ORF">FA13DRAFT_1633853</name>
</gene>
<keyword evidence="10" id="KW-0560">Oxidoreductase</keyword>
<dbReference type="STRING" id="71717.A0A4Y7T2T5"/>
<keyword evidence="6" id="KW-0964">Secreted</keyword>
<dbReference type="AlphaFoldDB" id="A0A4Y7T2T5"/>
<dbReference type="SUPFAM" id="SSF54373">
    <property type="entry name" value="FAD-linked reductases, C-terminal domain"/>
    <property type="match status" value="1"/>
</dbReference>
<dbReference type="Gene3D" id="4.10.450.10">
    <property type="entry name" value="Glucose Oxidase, domain 2"/>
    <property type="match status" value="1"/>
</dbReference>
<comment type="catalytic activity">
    <reaction evidence="14">
        <text>pyranose + acceptor = pyranos-2,3-diulose + reduced acceptor.</text>
        <dbReference type="EC" id="1.1.99.29"/>
    </reaction>
</comment>
<evidence type="ECO:0000259" key="23">
    <source>
        <dbReference type="PROSITE" id="PS00624"/>
    </source>
</evidence>
<evidence type="ECO:0000313" key="25">
    <source>
        <dbReference type="Proteomes" id="UP000298030"/>
    </source>
</evidence>
<keyword evidence="9 19" id="KW-0274">FAD</keyword>
<organism evidence="24 25">
    <name type="scientific">Coprinellus micaceus</name>
    <name type="common">Glistening ink-cap mushroom</name>
    <name type="synonym">Coprinus micaceus</name>
    <dbReference type="NCBI Taxonomy" id="71717"/>
    <lineage>
        <taxon>Eukaryota</taxon>
        <taxon>Fungi</taxon>
        <taxon>Dikarya</taxon>
        <taxon>Basidiomycota</taxon>
        <taxon>Agaricomycotina</taxon>
        <taxon>Agaricomycetes</taxon>
        <taxon>Agaricomycetidae</taxon>
        <taxon>Agaricales</taxon>
        <taxon>Agaricineae</taxon>
        <taxon>Psathyrellaceae</taxon>
        <taxon>Coprinellus</taxon>
    </lineage>
</organism>
<keyword evidence="7 20" id="KW-0285">Flavoprotein</keyword>
<dbReference type="Pfam" id="PF00732">
    <property type="entry name" value="GMC_oxred_N"/>
    <property type="match status" value="1"/>
</dbReference>
<evidence type="ECO:0000256" key="19">
    <source>
        <dbReference type="PIRSR" id="PIRSR000137-2"/>
    </source>
</evidence>
<keyword evidence="8 21" id="KW-0732">Signal</keyword>
<name>A0A4Y7T2T5_COPMI</name>
<comment type="subcellular location">
    <subcellularLocation>
        <location evidence="2">Secreted</location>
    </subcellularLocation>
</comment>
<comment type="cofactor">
    <cofactor evidence="1 19">
        <name>FAD</name>
        <dbReference type="ChEBI" id="CHEBI:57692"/>
    </cofactor>
</comment>
<feature type="binding site" evidence="19">
    <location>
        <position position="271"/>
    </location>
    <ligand>
        <name>FAD</name>
        <dbReference type="ChEBI" id="CHEBI:57692"/>
    </ligand>
</feature>
<evidence type="ECO:0000256" key="2">
    <source>
        <dbReference type="ARBA" id="ARBA00004613"/>
    </source>
</evidence>
<dbReference type="InterPro" id="IPR012132">
    <property type="entry name" value="GMC_OxRdtase"/>
</dbReference>
<evidence type="ECO:0000256" key="20">
    <source>
        <dbReference type="RuleBase" id="RU003968"/>
    </source>
</evidence>
<dbReference type="GO" id="GO:0005576">
    <property type="term" value="C:extracellular region"/>
    <property type="evidence" value="ECO:0007669"/>
    <property type="project" value="UniProtKB-SubCell"/>
</dbReference>
<dbReference type="PIRSF" id="PIRSF000137">
    <property type="entry name" value="Alcohol_oxidase"/>
    <property type="match status" value="1"/>
</dbReference>
<evidence type="ECO:0000256" key="3">
    <source>
        <dbReference type="ARBA" id="ARBA00010790"/>
    </source>
</evidence>
<feature type="chain" id="PRO_5021328034" description="pyranose dehydrogenase (acceptor)" evidence="21">
    <location>
        <begin position="21"/>
        <end position="623"/>
    </location>
</feature>
<comment type="similarity">
    <text evidence="3 20">Belongs to the GMC oxidoreductase family.</text>
</comment>
<dbReference type="PROSITE" id="PS00624">
    <property type="entry name" value="GMC_OXRED_2"/>
    <property type="match status" value="1"/>
</dbReference>
<evidence type="ECO:0000256" key="14">
    <source>
        <dbReference type="ARBA" id="ARBA00034010"/>
    </source>
</evidence>
<dbReference type="InterPro" id="IPR027424">
    <property type="entry name" value="Glucose_Oxidase_domain_2"/>
</dbReference>
<feature type="active site" description="Proton acceptor" evidence="18">
    <location>
        <position position="588"/>
    </location>
</feature>
<keyword evidence="25" id="KW-1185">Reference proteome</keyword>
<feature type="active site" description="Proton donor" evidence="18">
    <location>
        <position position="545"/>
    </location>
</feature>
<reference evidence="24 25" key="1">
    <citation type="journal article" date="2019" name="Nat. Ecol. Evol.">
        <title>Megaphylogeny resolves global patterns of mushroom evolution.</title>
        <authorList>
            <person name="Varga T."/>
            <person name="Krizsan K."/>
            <person name="Foldi C."/>
            <person name="Dima B."/>
            <person name="Sanchez-Garcia M."/>
            <person name="Sanchez-Ramirez S."/>
            <person name="Szollosi G.J."/>
            <person name="Szarkandi J.G."/>
            <person name="Papp V."/>
            <person name="Albert L."/>
            <person name="Andreopoulos W."/>
            <person name="Angelini C."/>
            <person name="Antonin V."/>
            <person name="Barry K.W."/>
            <person name="Bougher N.L."/>
            <person name="Buchanan P."/>
            <person name="Buyck B."/>
            <person name="Bense V."/>
            <person name="Catcheside P."/>
            <person name="Chovatia M."/>
            <person name="Cooper J."/>
            <person name="Damon W."/>
            <person name="Desjardin D."/>
            <person name="Finy P."/>
            <person name="Geml J."/>
            <person name="Haridas S."/>
            <person name="Hughes K."/>
            <person name="Justo A."/>
            <person name="Karasinski D."/>
            <person name="Kautmanova I."/>
            <person name="Kiss B."/>
            <person name="Kocsube S."/>
            <person name="Kotiranta H."/>
            <person name="LaButti K.M."/>
            <person name="Lechner B.E."/>
            <person name="Liimatainen K."/>
            <person name="Lipzen A."/>
            <person name="Lukacs Z."/>
            <person name="Mihaltcheva S."/>
            <person name="Morgado L.N."/>
            <person name="Niskanen T."/>
            <person name="Noordeloos M.E."/>
            <person name="Ohm R.A."/>
            <person name="Ortiz-Santana B."/>
            <person name="Ovrebo C."/>
            <person name="Racz N."/>
            <person name="Riley R."/>
            <person name="Savchenko A."/>
            <person name="Shiryaev A."/>
            <person name="Soop K."/>
            <person name="Spirin V."/>
            <person name="Szebenyi C."/>
            <person name="Tomsovsky M."/>
            <person name="Tulloss R.E."/>
            <person name="Uehling J."/>
            <person name="Grigoriev I.V."/>
            <person name="Vagvolgyi C."/>
            <person name="Papp T."/>
            <person name="Martin F.M."/>
            <person name="Miettinen O."/>
            <person name="Hibbett D.S."/>
            <person name="Nagy L.G."/>
        </authorList>
    </citation>
    <scope>NUCLEOTIDE SEQUENCE [LARGE SCALE GENOMIC DNA]</scope>
    <source>
        <strain evidence="24 25">FP101781</strain>
    </source>
</reference>
<evidence type="ECO:0000256" key="8">
    <source>
        <dbReference type="ARBA" id="ARBA00022729"/>
    </source>
</evidence>
<evidence type="ECO:0000256" key="6">
    <source>
        <dbReference type="ARBA" id="ARBA00022525"/>
    </source>
</evidence>
<dbReference type="GO" id="GO:0050660">
    <property type="term" value="F:flavin adenine dinucleotide binding"/>
    <property type="evidence" value="ECO:0007669"/>
    <property type="project" value="InterPro"/>
</dbReference>
<dbReference type="Gene3D" id="3.50.50.60">
    <property type="entry name" value="FAD/NAD(P)-binding domain"/>
    <property type="match status" value="1"/>
</dbReference>
<comment type="function">
    <text evidence="12">Catalyzes the single-oxidation or sequential double oxidation reaction of carbohydrates primarily at carbon-2 and/or carbon-3 with the concomitant reduction of the flavin. The enzyme exhibits a broad sugar substrate specificity, oxidizing different aldopyranoses to the corresponding C-1, C-2, C-3 or C-1,2, C-2,3 and C-3,4 (di)dehydro sugars with substrate-specific regioselectivity. Accepts only a narrow range of electron acceptors such as substituted benzoquinones and complexed metal ions and reacts extremely slowly with O(2) as acceptor. May play a role in the natural recycling of plant matter by oxidizing all major monosaccharides in lignocellulose and by reducing quinone compounds or reactive radical species generated during lignin depolymerization.</text>
</comment>
<dbReference type="PANTHER" id="PTHR11552:SF201">
    <property type="entry name" value="GLUCOSE-METHANOL-CHOLINE OXIDOREDUCTASE N-TERMINAL DOMAIN-CONTAINING PROTEIN"/>
    <property type="match status" value="1"/>
</dbReference>
<feature type="signal peptide" evidence="21">
    <location>
        <begin position="1"/>
        <end position="20"/>
    </location>
</feature>
<comment type="catalytic activity">
    <reaction evidence="15">
        <text>pyranose + acceptor = pyranos-3-ulose + reduced acceptor.</text>
        <dbReference type="EC" id="1.1.99.29"/>
    </reaction>
</comment>
<evidence type="ECO:0000256" key="15">
    <source>
        <dbReference type="ARBA" id="ARBA00034029"/>
    </source>
</evidence>
<evidence type="ECO:0000256" key="21">
    <source>
        <dbReference type="SAM" id="SignalP"/>
    </source>
</evidence>
<dbReference type="Pfam" id="PF05199">
    <property type="entry name" value="GMC_oxred_C"/>
    <property type="match status" value="1"/>
</dbReference>
<comment type="catalytic activity">
    <reaction evidence="17">
        <text>a pyranoside + acceptor = a pyranosid-3,4-diulose + reduced acceptor.</text>
        <dbReference type="EC" id="1.1.99.29"/>
    </reaction>
</comment>
<evidence type="ECO:0000256" key="10">
    <source>
        <dbReference type="ARBA" id="ARBA00023002"/>
    </source>
</evidence>
<dbReference type="Gene3D" id="3.30.560.10">
    <property type="entry name" value="Glucose Oxidase, domain 3"/>
    <property type="match status" value="1"/>
</dbReference>
<evidence type="ECO:0000259" key="22">
    <source>
        <dbReference type="PROSITE" id="PS00623"/>
    </source>
</evidence>
<dbReference type="InterPro" id="IPR007867">
    <property type="entry name" value="GMC_OxRtase_C"/>
</dbReference>
<sequence>MPTLGAVVLFALSLIYLSVAAPNLNKRAVTTSPNDVNGKTYDYIVVGGGLSGLTVAARLAENPAVTVLVIEAGRDDRNDPRIYDIYKYGQAFGTDLMWNWPTDHGRGIIGGKTLGGGTSINGAAFTRGLAAQYDAWSSLLEPSEANVGWNWQGIWSYMKKSEGFSPPNSEQTAKGAQFVAEYHGYDGPVQVTNPNQMYGGPQQPAFISTMVNLTGISLAKDINGGSPNGVSITPLTINWRDSDHRSSSLMAYLTPNESQRSNWVTLTRHQVTKINFSGSTIPVTATGVQFAPSTGGSTRYTANARREVILAAGAIQTPQLLQLSGIGDRNLLTPLGIPTLVHLWTVGKNLQDQPQSVFGAGGNGFNPGGKGPSNVIAYPNVYQLFGSQASSIVSKIRSSIASWAAAEQGSAYSAAALQEIFQIQANLIVNNSAPLAELFFSYGWPDTLGLQTWNLLPFSRGNIKITSTNPFTKPTVTVNWFRTDFDMEVQVAASRLSRRVLTSPPMNTLSTGETIPGSRVPDNANRGNDADWRGWIWDNFNAVSHPVGTAAMMRRTLGGVVNAQLKVYDTTNLRVVDASAMPTQVSAHLMSTLYGIAEKAADLIKASWPSARSASTDSEAPLQ</sequence>
<dbReference type="Proteomes" id="UP000298030">
    <property type="component" value="Unassembled WGS sequence"/>
</dbReference>
<evidence type="ECO:0000256" key="7">
    <source>
        <dbReference type="ARBA" id="ARBA00022630"/>
    </source>
</evidence>
<evidence type="ECO:0000256" key="18">
    <source>
        <dbReference type="PIRSR" id="PIRSR000137-1"/>
    </source>
</evidence>
<proteinExistence type="inferred from homology"/>
<dbReference type="InterPro" id="IPR036188">
    <property type="entry name" value="FAD/NAD-bd_sf"/>
</dbReference>
<dbReference type="EMBL" id="QPFP01000036">
    <property type="protein sequence ID" value="TEB27859.1"/>
    <property type="molecule type" value="Genomic_DNA"/>
</dbReference>
<dbReference type="PANTHER" id="PTHR11552">
    <property type="entry name" value="GLUCOSE-METHANOL-CHOLINE GMC OXIDOREDUCTASE"/>
    <property type="match status" value="1"/>
</dbReference>
<evidence type="ECO:0000256" key="5">
    <source>
        <dbReference type="ARBA" id="ARBA00013177"/>
    </source>
</evidence>
<dbReference type="SUPFAM" id="SSF51905">
    <property type="entry name" value="FAD/NAD(P)-binding domain"/>
    <property type="match status" value="1"/>
</dbReference>
<feature type="domain" description="Glucose-methanol-choline oxidoreductase N-terminal" evidence="22">
    <location>
        <begin position="111"/>
        <end position="134"/>
    </location>
</feature>
<evidence type="ECO:0000313" key="24">
    <source>
        <dbReference type="EMBL" id="TEB27859.1"/>
    </source>
</evidence>
<evidence type="ECO:0000256" key="11">
    <source>
        <dbReference type="ARBA" id="ARBA00023180"/>
    </source>
</evidence>
<comment type="subunit">
    <text evidence="4">Monomer.</text>
</comment>